<dbReference type="PANTHER" id="PTHR40040">
    <property type="entry name" value="SMALL HYDROPHOBIC PROTEIN-RELATED"/>
    <property type="match status" value="1"/>
</dbReference>
<proteinExistence type="predicted"/>
<evidence type="ECO:0000313" key="4">
    <source>
        <dbReference type="Proteomes" id="UP000681526"/>
    </source>
</evidence>
<evidence type="ECO:0008006" key="5">
    <source>
        <dbReference type="Google" id="ProtNLM"/>
    </source>
</evidence>
<keyword evidence="2" id="KW-0812">Transmembrane</keyword>
<name>A0ABN7RQF3_THEXY</name>
<evidence type="ECO:0000256" key="1">
    <source>
        <dbReference type="SAM" id="MobiDB-lite"/>
    </source>
</evidence>
<feature type="region of interest" description="Disordered" evidence="1">
    <location>
        <begin position="1"/>
        <end position="87"/>
    </location>
</feature>
<dbReference type="InterPro" id="IPR055338">
    <property type="entry name" value="YqfX-like"/>
</dbReference>
<dbReference type="EMBL" id="CAJRAY010000032">
    <property type="protein sequence ID" value="CAG5083595.1"/>
    <property type="molecule type" value="Genomic_DNA"/>
</dbReference>
<feature type="compositionally biased region" description="Basic and acidic residues" evidence="1">
    <location>
        <begin position="61"/>
        <end position="80"/>
    </location>
</feature>
<dbReference type="RefSeq" id="WP_213484003.1">
    <property type="nucleotide sequence ID" value="NZ_CAJRAY010000032.1"/>
</dbReference>
<organism evidence="3 4">
    <name type="scientific">Thermobacillus xylanilyticus</name>
    <dbReference type="NCBI Taxonomy" id="76633"/>
    <lineage>
        <taxon>Bacteria</taxon>
        <taxon>Bacillati</taxon>
        <taxon>Bacillota</taxon>
        <taxon>Bacilli</taxon>
        <taxon>Bacillales</taxon>
        <taxon>Paenibacillaceae</taxon>
        <taxon>Thermobacillus</taxon>
    </lineage>
</organism>
<comment type="caution">
    <text evidence="3">The sequence shown here is derived from an EMBL/GenBank/DDBJ whole genome shotgun (WGS) entry which is preliminary data.</text>
</comment>
<protein>
    <recommendedName>
        <fullName evidence="5">DUF4190 domain-containing protein</fullName>
    </recommendedName>
</protein>
<gene>
    <name evidence="3" type="primary">txxe 1398</name>
    <name evidence="3" type="ORF">TXXE_07020</name>
</gene>
<dbReference type="Proteomes" id="UP000681526">
    <property type="component" value="Unassembled WGS sequence"/>
</dbReference>
<reference evidence="3 4" key="1">
    <citation type="submission" date="2021-04" db="EMBL/GenBank/DDBJ databases">
        <authorList>
            <person name="Rakotoarivonina H."/>
        </authorList>
    </citation>
    <scope>NUCLEOTIDE SEQUENCE [LARGE SCALE GENOMIC DNA]</scope>
    <source>
        <strain evidence="3 4">XE</strain>
    </source>
</reference>
<feature type="transmembrane region" description="Helical" evidence="2">
    <location>
        <begin position="130"/>
        <end position="155"/>
    </location>
</feature>
<keyword evidence="4" id="KW-1185">Reference proteome</keyword>
<evidence type="ECO:0000313" key="3">
    <source>
        <dbReference type="EMBL" id="CAG5083595.1"/>
    </source>
</evidence>
<sequence>MGSHPKGGADGAKNRKREVDEDFSGLNPELPAANDDDAAGRRAAKAQDDAEMAAEFAAPDAPRERRQTDGPADSDRRRSEPGTAASDAGRATGLFALAIAIASLFVWPLPLGLTAAILGWFSFREGARGLGVWTITIGLVAVLTQLVLIPIYAAWS</sequence>
<keyword evidence="2" id="KW-0472">Membrane</keyword>
<keyword evidence="2" id="KW-1133">Transmembrane helix</keyword>
<dbReference type="PANTHER" id="PTHR40040:SF1">
    <property type="entry name" value="MEMBRANE PROTEIN"/>
    <property type="match status" value="1"/>
</dbReference>
<feature type="transmembrane region" description="Helical" evidence="2">
    <location>
        <begin position="94"/>
        <end position="118"/>
    </location>
</feature>
<accession>A0ABN7RQF3</accession>
<evidence type="ECO:0000256" key="2">
    <source>
        <dbReference type="SAM" id="Phobius"/>
    </source>
</evidence>